<sequence>MGLFEMPQKTILKQNSKVEIKRPPMYKVIIYNDDYTTMEFVVNVLVKIFKKSDVEAVQIMYDVHRKGIGIAGIYVYDIAVTKTAQAISMARNSGFPLKFSMEEE</sequence>
<evidence type="ECO:0000313" key="3">
    <source>
        <dbReference type="EMBL" id="BAH07107.1"/>
    </source>
</evidence>
<dbReference type="KEGG" id="ckr:CKR_2056"/>
<proteinExistence type="inferred from homology"/>
<dbReference type="HOGENOM" id="CLU_134358_1_0_9"/>
<dbReference type="HAMAP" id="MF_00302">
    <property type="entry name" value="ClpS"/>
    <property type="match status" value="1"/>
</dbReference>
<dbReference type="FunFam" id="3.30.1390.10:FF:000002">
    <property type="entry name" value="ATP-dependent Clp protease adapter protein ClpS"/>
    <property type="match status" value="1"/>
</dbReference>
<dbReference type="EMBL" id="AP009049">
    <property type="protein sequence ID" value="BAH07107.1"/>
    <property type="molecule type" value="Genomic_DNA"/>
</dbReference>
<comment type="function">
    <text evidence="1">Involved in the modulation of the specificity of the ClpAP-mediated ATP-dependent protein degradation.</text>
</comment>
<dbReference type="InterPro" id="IPR014719">
    <property type="entry name" value="Ribosomal_bL12_C/ClpS-like"/>
</dbReference>
<gene>
    <name evidence="1" type="primary">clpS</name>
    <name evidence="3" type="ordered locus">CKR_2056</name>
</gene>
<dbReference type="GO" id="GO:0006508">
    <property type="term" value="P:proteolysis"/>
    <property type="evidence" value="ECO:0007669"/>
    <property type="project" value="UniProtKB-UniRule"/>
</dbReference>
<feature type="domain" description="Adaptor protein ClpS core" evidence="2">
    <location>
        <begin position="21"/>
        <end position="99"/>
    </location>
</feature>
<dbReference type="Gene3D" id="3.30.1390.10">
    <property type="match status" value="1"/>
</dbReference>
<dbReference type="SUPFAM" id="SSF54736">
    <property type="entry name" value="ClpS-like"/>
    <property type="match status" value="1"/>
</dbReference>
<name>B9E3N2_CLOK1</name>
<evidence type="ECO:0000256" key="1">
    <source>
        <dbReference type="HAMAP-Rule" id="MF_00302"/>
    </source>
</evidence>
<dbReference type="InterPro" id="IPR003769">
    <property type="entry name" value="ClpS_core"/>
</dbReference>
<accession>B9E3N2</accession>
<evidence type="ECO:0000259" key="2">
    <source>
        <dbReference type="Pfam" id="PF02617"/>
    </source>
</evidence>
<dbReference type="Pfam" id="PF02617">
    <property type="entry name" value="ClpS"/>
    <property type="match status" value="1"/>
</dbReference>
<dbReference type="PANTHER" id="PTHR33473">
    <property type="entry name" value="ATP-DEPENDENT CLP PROTEASE ADAPTER PROTEIN CLPS1, CHLOROPLASTIC"/>
    <property type="match status" value="1"/>
</dbReference>
<dbReference type="PANTHER" id="PTHR33473:SF19">
    <property type="entry name" value="ATP-DEPENDENT CLP PROTEASE ADAPTER PROTEIN CLPS"/>
    <property type="match status" value="1"/>
</dbReference>
<organism evidence="3 4">
    <name type="scientific">Clostridium kluyveri (strain NBRC 12016)</name>
    <dbReference type="NCBI Taxonomy" id="583346"/>
    <lineage>
        <taxon>Bacteria</taxon>
        <taxon>Bacillati</taxon>
        <taxon>Bacillota</taxon>
        <taxon>Clostridia</taxon>
        <taxon>Eubacteriales</taxon>
        <taxon>Clostridiaceae</taxon>
        <taxon>Clostridium</taxon>
    </lineage>
</organism>
<reference evidence="4" key="1">
    <citation type="submission" date="2005-09" db="EMBL/GenBank/DDBJ databases">
        <title>Complete genome sequence of Clostridium kluyveri and comparative genomics of Clostridia species.</title>
        <authorList>
            <person name="Inui M."/>
            <person name="Nonaka H."/>
            <person name="Shinoda Y."/>
            <person name="Ikenaga Y."/>
            <person name="Abe M."/>
            <person name="Naito K."/>
            <person name="Vertes A.A."/>
            <person name="Yukawa H."/>
        </authorList>
    </citation>
    <scope>NUCLEOTIDE SEQUENCE [LARGE SCALE GENOMIC DNA]</scope>
    <source>
        <strain evidence="4">NBRC 12016</strain>
    </source>
</reference>
<dbReference type="GO" id="GO:0030163">
    <property type="term" value="P:protein catabolic process"/>
    <property type="evidence" value="ECO:0007669"/>
    <property type="project" value="InterPro"/>
</dbReference>
<dbReference type="Proteomes" id="UP000007969">
    <property type="component" value="Chromosome"/>
</dbReference>
<evidence type="ECO:0000313" key="4">
    <source>
        <dbReference type="Proteomes" id="UP000007969"/>
    </source>
</evidence>
<dbReference type="AlphaFoldDB" id="B9E3N2"/>
<comment type="subunit">
    <text evidence="1">Binds to the N-terminal domain of the chaperone ClpA.</text>
</comment>
<comment type="similarity">
    <text evidence="1">Belongs to the ClpS family.</text>
</comment>
<dbReference type="InterPro" id="IPR022935">
    <property type="entry name" value="ClpS"/>
</dbReference>
<protein>
    <recommendedName>
        <fullName evidence="1">ATP-dependent Clp protease adapter protein ClpS</fullName>
    </recommendedName>
</protein>